<gene>
    <name evidence="2" type="ORF">E0W60_06340</name>
</gene>
<dbReference type="Proteomes" id="UP000295294">
    <property type="component" value="Chromosome 1"/>
</dbReference>
<dbReference type="RefSeq" id="WP_133097127.1">
    <property type="nucleotide sequence ID" value="NZ_CP038634.1"/>
</dbReference>
<evidence type="ECO:0000313" key="3">
    <source>
        <dbReference type="Proteomes" id="UP000295294"/>
    </source>
</evidence>
<name>A0A4P7L5V7_9BURK</name>
<dbReference type="EMBL" id="CP038634">
    <property type="protein sequence ID" value="QBY50790.1"/>
    <property type="molecule type" value="Genomic_DNA"/>
</dbReference>
<dbReference type="OrthoDB" id="8775484at2"/>
<proteinExistence type="predicted"/>
<accession>A0A4P7L5V7</accession>
<organism evidence="2 3">
    <name type="scientific">Cupriavidus oxalaticus</name>
    <dbReference type="NCBI Taxonomy" id="96344"/>
    <lineage>
        <taxon>Bacteria</taxon>
        <taxon>Pseudomonadati</taxon>
        <taxon>Pseudomonadota</taxon>
        <taxon>Betaproteobacteria</taxon>
        <taxon>Burkholderiales</taxon>
        <taxon>Burkholderiaceae</taxon>
        <taxon>Cupriavidus</taxon>
    </lineage>
</organism>
<sequence length="170" mass="18267">MRKRIFWLLPDVASARRTMDDLLLARVENRRIHFVARDGEDMTGLHEANLFQTSDIVHAAEMGLVVGGGVGVVAGAVVAMFPIVSDTPQWGLVGVLAVLGAVFGAWAASMIGSSAPNSRLRAFEKDIEAGKILLMVDVPRGRVEEIETLLQNAHPEARFAGLDPAVPAFP</sequence>
<feature type="transmembrane region" description="Helical" evidence="1">
    <location>
        <begin position="90"/>
        <end position="111"/>
    </location>
</feature>
<evidence type="ECO:0000313" key="2">
    <source>
        <dbReference type="EMBL" id="QBY50790.1"/>
    </source>
</evidence>
<keyword evidence="1" id="KW-0472">Membrane</keyword>
<feature type="transmembrane region" description="Helical" evidence="1">
    <location>
        <begin position="62"/>
        <end position="84"/>
    </location>
</feature>
<keyword evidence="1" id="KW-1133">Transmembrane helix</keyword>
<reference evidence="2 3" key="1">
    <citation type="submission" date="2019-03" db="EMBL/GenBank/DDBJ databases">
        <title>Efficiently degradation of phenoxyalkanoic acid herbicides by Cupriavidus oxalaticus strain X32.</title>
        <authorList>
            <person name="Sheng X."/>
        </authorList>
    </citation>
    <scope>NUCLEOTIDE SEQUENCE [LARGE SCALE GENOMIC DNA]</scope>
    <source>
        <strain evidence="2 3">X32</strain>
    </source>
</reference>
<dbReference type="KEGG" id="cox:E0W60_06340"/>
<dbReference type="AlphaFoldDB" id="A0A4P7L5V7"/>
<dbReference type="STRING" id="1349762.GCA_001592245_01176"/>
<keyword evidence="1" id="KW-0812">Transmembrane</keyword>
<protein>
    <submittedName>
        <fullName evidence="2">DUF1269 domain-containing protein</fullName>
    </submittedName>
</protein>
<evidence type="ECO:0000256" key="1">
    <source>
        <dbReference type="SAM" id="Phobius"/>
    </source>
</evidence>